<dbReference type="PROSITE" id="PS50062">
    <property type="entry name" value="BCL2_FAMILY"/>
    <property type="match status" value="1"/>
</dbReference>
<feature type="domain" description="Bcl-2 Bcl-2 homology region 1-3" evidence="9">
    <location>
        <begin position="148"/>
        <end position="248"/>
    </location>
</feature>
<feature type="region of interest" description="Disordered" evidence="7">
    <location>
        <begin position="86"/>
        <end position="112"/>
    </location>
</feature>
<dbReference type="InterPro" id="IPR046371">
    <property type="entry name" value="Bcl-2_BH1-3"/>
</dbReference>
<dbReference type="SMART" id="SM00337">
    <property type="entry name" value="BCL"/>
    <property type="match status" value="1"/>
</dbReference>
<evidence type="ECO:0000313" key="11">
    <source>
        <dbReference type="RefSeq" id="XP_012684996.1"/>
    </source>
</evidence>
<sequence>MSLSTMKRTTASVVGLLCPHYTVQNGVADKCFMEDIGAPSAAPNAGSGAKSIGLKTENELDDCSDEVDSSPRVLLPERKALGFDSGFHSSEDDGSLPTSPDSQPCSPEFPTGETELMRETRELIVEFYLSYTGLSRSERRPHKAMGTMRKVVNDVLTKHEIAFKGMVRRLDLDHLDDNMSFVTDVAESTFSDGTTNWGRIATLVAFGAVLSGHLKGAGRPECVETVSNQISSYLALQKYDWLINNNGWHGFRDFFYEENPESVVRNTLMAVAGFAGLGAGLAFLIR</sequence>
<dbReference type="GO" id="GO:0097192">
    <property type="term" value="P:extrinsic apoptotic signaling pathway in absence of ligand"/>
    <property type="evidence" value="ECO:0007669"/>
    <property type="project" value="TreeGrafter"/>
</dbReference>
<dbReference type="PRINTS" id="PR01866">
    <property type="entry name" value="APOPREGMCL1"/>
</dbReference>
<dbReference type="PANTHER" id="PTHR11256:SF46">
    <property type="entry name" value="INDUCED MYELOID LEUKEMIA CELL DIFFERENTIATION PROTEIN MCL-1"/>
    <property type="match status" value="1"/>
</dbReference>
<dbReference type="OrthoDB" id="8932147at2759"/>
<comment type="similarity">
    <text evidence="3">Belongs to the Bcl-2 family.</text>
</comment>
<keyword evidence="8" id="KW-1133">Transmembrane helix</keyword>
<evidence type="ECO:0000256" key="3">
    <source>
        <dbReference type="ARBA" id="ARBA00009458"/>
    </source>
</evidence>
<dbReference type="GO" id="GO:0015267">
    <property type="term" value="F:channel activity"/>
    <property type="evidence" value="ECO:0007669"/>
    <property type="project" value="TreeGrafter"/>
</dbReference>
<keyword evidence="6" id="KW-0539">Nucleus</keyword>
<keyword evidence="4" id="KW-0963">Cytoplasm</keyword>
<keyword evidence="5" id="KW-0053">Apoptosis</keyword>
<keyword evidence="8" id="KW-0472">Membrane</keyword>
<gene>
    <name evidence="11" type="primary">LOC105902025</name>
</gene>
<dbReference type="GO" id="GO:0005741">
    <property type="term" value="C:mitochondrial outer membrane"/>
    <property type="evidence" value="ECO:0007669"/>
    <property type="project" value="TreeGrafter"/>
</dbReference>
<dbReference type="GO" id="GO:0042981">
    <property type="term" value="P:regulation of apoptotic process"/>
    <property type="evidence" value="ECO:0007669"/>
    <property type="project" value="InterPro"/>
</dbReference>
<dbReference type="AlphaFoldDB" id="A0A6P3VZL7"/>
<dbReference type="GO" id="GO:0051400">
    <property type="term" value="F:BH domain binding"/>
    <property type="evidence" value="ECO:0007669"/>
    <property type="project" value="TreeGrafter"/>
</dbReference>
<evidence type="ECO:0000313" key="10">
    <source>
        <dbReference type="Proteomes" id="UP000515152"/>
    </source>
</evidence>
<dbReference type="InterPro" id="IPR036834">
    <property type="entry name" value="Bcl-2-like_sf"/>
</dbReference>
<dbReference type="GO" id="GO:0008053">
    <property type="term" value="P:mitochondrial fusion"/>
    <property type="evidence" value="ECO:0007669"/>
    <property type="project" value="TreeGrafter"/>
</dbReference>
<comment type="subcellular location">
    <subcellularLocation>
        <location evidence="2">Cytoplasm</location>
    </subcellularLocation>
    <subcellularLocation>
        <location evidence="1">Nucleus</location>
    </subcellularLocation>
</comment>
<dbReference type="GO" id="GO:0001836">
    <property type="term" value="P:release of cytochrome c from mitochondria"/>
    <property type="evidence" value="ECO:0007669"/>
    <property type="project" value="TreeGrafter"/>
</dbReference>
<accession>A0A6P3VZL7</accession>
<evidence type="ECO:0000259" key="9">
    <source>
        <dbReference type="SMART" id="SM00337"/>
    </source>
</evidence>
<dbReference type="RefSeq" id="XP_012684996.1">
    <property type="nucleotide sequence ID" value="XM_012829542.3"/>
</dbReference>
<evidence type="ECO:0000256" key="6">
    <source>
        <dbReference type="ARBA" id="ARBA00023242"/>
    </source>
</evidence>
<dbReference type="KEGG" id="char:105902025"/>
<evidence type="ECO:0000256" key="5">
    <source>
        <dbReference type="ARBA" id="ARBA00022703"/>
    </source>
</evidence>
<keyword evidence="10" id="KW-1185">Reference proteome</keyword>
<name>A0A6P3VZL7_CLUHA</name>
<dbReference type="FunFam" id="1.10.437.10:FF:000017">
    <property type="entry name" value="MCL1, BCL2 family apoptosis regulator"/>
    <property type="match status" value="1"/>
</dbReference>
<dbReference type="GO" id="GO:0008630">
    <property type="term" value="P:intrinsic apoptotic signaling pathway in response to DNA damage"/>
    <property type="evidence" value="ECO:0007669"/>
    <property type="project" value="TreeGrafter"/>
</dbReference>
<protein>
    <submittedName>
        <fullName evidence="11">Induced myeloid leukemia cell differentiation protein Mcl-1 homolog</fullName>
    </submittedName>
</protein>
<evidence type="ECO:0000256" key="2">
    <source>
        <dbReference type="ARBA" id="ARBA00004496"/>
    </source>
</evidence>
<dbReference type="InterPro" id="IPR002475">
    <property type="entry name" value="Bcl2-like"/>
</dbReference>
<dbReference type="GO" id="GO:0005634">
    <property type="term" value="C:nucleus"/>
    <property type="evidence" value="ECO:0007669"/>
    <property type="project" value="UniProtKB-SubCell"/>
</dbReference>
<feature type="transmembrane region" description="Helical" evidence="8">
    <location>
        <begin position="267"/>
        <end position="285"/>
    </location>
</feature>
<dbReference type="Proteomes" id="UP000515152">
    <property type="component" value="Chromosome 19"/>
</dbReference>
<keyword evidence="8" id="KW-0812">Transmembrane</keyword>
<feature type="compositionally biased region" description="Polar residues" evidence="7">
    <location>
        <begin position="96"/>
        <end position="105"/>
    </location>
</feature>
<dbReference type="GeneID" id="105902025"/>
<proteinExistence type="inferred from homology"/>
<evidence type="ECO:0000256" key="7">
    <source>
        <dbReference type="SAM" id="MobiDB-lite"/>
    </source>
</evidence>
<dbReference type="Pfam" id="PF00452">
    <property type="entry name" value="Bcl-2"/>
    <property type="match status" value="1"/>
</dbReference>
<dbReference type="Gene3D" id="1.10.437.10">
    <property type="entry name" value="Blc2-like"/>
    <property type="match status" value="1"/>
</dbReference>
<dbReference type="PANTHER" id="PTHR11256">
    <property type="entry name" value="BCL-2 RELATED"/>
    <property type="match status" value="1"/>
</dbReference>
<dbReference type="InterPro" id="IPR013281">
    <property type="entry name" value="Apop_reg_Mc1"/>
</dbReference>
<organism evidence="10 11">
    <name type="scientific">Clupea harengus</name>
    <name type="common">Atlantic herring</name>
    <dbReference type="NCBI Taxonomy" id="7950"/>
    <lineage>
        <taxon>Eukaryota</taxon>
        <taxon>Metazoa</taxon>
        <taxon>Chordata</taxon>
        <taxon>Craniata</taxon>
        <taxon>Vertebrata</taxon>
        <taxon>Euteleostomi</taxon>
        <taxon>Actinopterygii</taxon>
        <taxon>Neopterygii</taxon>
        <taxon>Teleostei</taxon>
        <taxon>Clupei</taxon>
        <taxon>Clupeiformes</taxon>
        <taxon>Clupeoidei</taxon>
        <taxon>Clupeidae</taxon>
        <taxon>Clupea</taxon>
    </lineage>
</organism>
<dbReference type="CDD" id="cd06845">
    <property type="entry name" value="Bcl-2_like"/>
    <property type="match status" value="1"/>
</dbReference>
<reference evidence="11" key="1">
    <citation type="submission" date="2025-08" db="UniProtKB">
        <authorList>
            <consortium name="RefSeq"/>
        </authorList>
    </citation>
    <scope>IDENTIFICATION</scope>
</reference>
<evidence type="ECO:0000256" key="1">
    <source>
        <dbReference type="ARBA" id="ARBA00004123"/>
    </source>
</evidence>
<dbReference type="InterPro" id="IPR026298">
    <property type="entry name" value="Bcl-2_fam"/>
</dbReference>
<dbReference type="PRINTS" id="PR01862">
    <property type="entry name" value="BCL2FAMILY"/>
</dbReference>
<evidence type="ECO:0000256" key="4">
    <source>
        <dbReference type="ARBA" id="ARBA00022490"/>
    </source>
</evidence>
<evidence type="ECO:0000256" key="8">
    <source>
        <dbReference type="SAM" id="Phobius"/>
    </source>
</evidence>
<dbReference type="SUPFAM" id="SSF56854">
    <property type="entry name" value="Bcl-2 inhibitors of programmed cell death"/>
    <property type="match status" value="1"/>
</dbReference>